<keyword evidence="1" id="KW-0472">Membrane</keyword>
<protein>
    <recommendedName>
        <fullName evidence="4">DUF4190 domain-containing protein</fullName>
    </recommendedName>
</protein>
<dbReference type="Proteomes" id="UP001434337">
    <property type="component" value="Chromosome"/>
</dbReference>
<reference evidence="2 3" key="1">
    <citation type="journal article" date="2023" name="Environ Microbiome">
        <title>A coral-associated actinobacterium mitigates coral bleaching under heat stress.</title>
        <authorList>
            <person name="Li J."/>
            <person name="Zou Y."/>
            <person name="Li Q."/>
            <person name="Zhang J."/>
            <person name="Bourne D.G."/>
            <person name="Lyu Y."/>
            <person name="Liu C."/>
            <person name="Zhang S."/>
        </authorList>
    </citation>
    <scope>NUCLEOTIDE SEQUENCE [LARGE SCALE GENOMIC DNA]</scope>
    <source>
        <strain evidence="2 3">SCSIO 13291</strain>
    </source>
</reference>
<keyword evidence="1" id="KW-1133">Transmembrane helix</keyword>
<organism evidence="2 3">
    <name type="scientific">Propioniciclava soli</name>
    <dbReference type="NCBI Taxonomy" id="2775081"/>
    <lineage>
        <taxon>Bacteria</taxon>
        <taxon>Bacillati</taxon>
        <taxon>Actinomycetota</taxon>
        <taxon>Actinomycetes</taxon>
        <taxon>Propionibacteriales</taxon>
        <taxon>Propionibacteriaceae</taxon>
        <taxon>Propioniciclava</taxon>
    </lineage>
</organism>
<evidence type="ECO:0000313" key="2">
    <source>
        <dbReference type="EMBL" id="WZW97526.1"/>
    </source>
</evidence>
<dbReference type="RefSeq" id="WP_342371897.1">
    <property type="nucleotide sequence ID" value="NZ_CP115965.1"/>
</dbReference>
<keyword evidence="3" id="KW-1185">Reference proteome</keyword>
<keyword evidence="1" id="KW-0812">Transmembrane</keyword>
<name>A0ABZ3C5K2_9ACTN</name>
<evidence type="ECO:0008006" key="4">
    <source>
        <dbReference type="Google" id="ProtNLM"/>
    </source>
</evidence>
<proteinExistence type="predicted"/>
<evidence type="ECO:0000313" key="3">
    <source>
        <dbReference type="Proteomes" id="UP001434337"/>
    </source>
</evidence>
<sequence>MTAITTGLRLTPARTPVRTVIPAAPQVAVRSAGPAVRRAAAPEASVTWTSTPDVDLTTPITPYNGWDFPEARHNPLGVVALLLAVVGGILALIQTDATPGWLLIPGSFGLALLALQLRGRDKNVASMAVMAAIAGSIVAVVNLAFGA</sequence>
<evidence type="ECO:0000256" key="1">
    <source>
        <dbReference type="SAM" id="Phobius"/>
    </source>
</evidence>
<dbReference type="EMBL" id="CP115965">
    <property type="protein sequence ID" value="WZW97526.1"/>
    <property type="molecule type" value="Genomic_DNA"/>
</dbReference>
<gene>
    <name evidence="2" type="ORF">PCC79_11505</name>
</gene>
<feature type="transmembrane region" description="Helical" evidence="1">
    <location>
        <begin position="76"/>
        <end position="94"/>
    </location>
</feature>
<accession>A0ABZ3C5K2</accession>
<feature type="transmembrane region" description="Helical" evidence="1">
    <location>
        <begin position="124"/>
        <end position="145"/>
    </location>
</feature>
<feature type="transmembrane region" description="Helical" evidence="1">
    <location>
        <begin position="100"/>
        <end position="117"/>
    </location>
</feature>